<feature type="compositionally biased region" description="Basic residues" evidence="1">
    <location>
        <begin position="113"/>
        <end position="127"/>
    </location>
</feature>
<evidence type="ECO:0000313" key="3">
    <source>
        <dbReference type="Proteomes" id="UP000076632"/>
    </source>
</evidence>
<feature type="compositionally biased region" description="Polar residues" evidence="1">
    <location>
        <begin position="94"/>
        <end position="104"/>
    </location>
</feature>
<dbReference type="GeneID" id="28901996"/>
<dbReference type="STRING" id="1328760.A0A165IYI7"/>
<protein>
    <submittedName>
        <fullName evidence="2">Uncharacterized protein</fullName>
    </submittedName>
</protein>
<feature type="compositionally biased region" description="Polar residues" evidence="1">
    <location>
        <begin position="343"/>
        <end position="383"/>
    </location>
</feature>
<proteinExistence type="predicted"/>
<feature type="compositionally biased region" description="Polar residues" evidence="1">
    <location>
        <begin position="28"/>
        <end position="47"/>
    </location>
</feature>
<feature type="compositionally biased region" description="Basic and acidic residues" evidence="1">
    <location>
        <begin position="270"/>
        <end position="280"/>
    </location>
</feature>
<organism evidence="2 3">
    <name type="scientific">Xylona heveae (strain CBS 132557 / TC161)</name>
    <dbReference type="NCBI Taxonomy" id="1328760"/>
    <lineage>
        <taxon>Eukaryota</taxon>
        <taxon>Fungi</taxon>
        <taxon>Dikarya</taxon>
        <taxon>Ascomycota</taxon>
        <taxon>Pezizomycotina</taxon>
        <taxon>Xylonomycetes</taxon>
        <taxon>Xylonales</taxon>
        <taxon>Xylonaceae</taxon>
        <taxon>Xylona</taxon>
    </lineage>
</organism>
<accession>A0A165IYI7</accession>
<feature type="region of interest" description="Disordered" evidence="1">
    <location>
        <begin position="1"/>
        <end position="657"/>
    </location>
</feature>
<dbReference type="Proteomes" id="UP000076632">
    <property type="component" value="Unassembled WGS sequence"/>
</dbReference>
<evidence type="ECO:0000256" key="1">
    <source>
        <dbReference type="SAM" id="MobiDB-lite"/>
    </source>
</evidence>
<feature type="compositionally biased region" description="Low complexity" evidence="1">
    <location>
        <begin position="425"/>
        <end position="461"/>
    </location>
</feature>
<feature type="compositionally biased region" description="Polar residues" evidence="1">
    <location>
        <begin position="143"/>
        <end position="155"/>
    </location>
</feature>
<sequence>MPRLTRAALRAQNDPSLESATDELPELAQQQQSSAFEISSESENVSTIPVDGADEEEVSSGSADARAPLGEAHGNDNTVNATEESHHAPDRASISGQSDTIETNDTSKEKPARAKKNKKVKKSRKNKTGSAKEGTDGEAAQDGLSTRDSQASQDTAPGEEEQETQDAQAALEVDNEDDSQVTTPTVPETSVQGSAQTKEIVEEHKSEDGAQDDETKLHGKVPEKTDEDRQDHEETEIQHTGGESHLQNDAIEDKEPVKNDVPLPNNDSQNDSKEIIDKLDQMNISTEDDQTTPPNDILLKGELPQANHAAETTTNHIVPESKGKQRSEVVPSIEAESVKSDTLLDNPTTQKENNGPQQTPHVLSTANLKQIARSSTAGSTQDNLTEDDRGSVAATTVSSLSVPQRPGSKPRPYFAPKHAIRQSTSQPLSQFHSQSQSQVHSRRPSSLTTTKPKPPTRISTTELPGDIFSRRAKQARDELLQREAEEERQRRDFRAKTYRPSLAPSLPVKSTATSSARHRLSLLEASKRASTEAATCARERPAWVGTGGISSSSSSTYSSSSSYHSSNNPYNSYNSSRASSSSYSNGHGHGHGRNAGAGPAKQGQSAAARTRVLSDDASQRKEREELARKARAEAAARNRQASREWAENQQRRKLASS</sequence>
<dbReference type="EMBL" id="KV407455">
    <property type="protein sequence ID" value="KZF25553.1"/>
    <property type="molecule type" value="Genomic_DNA"/>
</dbReference>
<dbReference type="InParanoid" id="A0A165IYI7"/>
<dbReference type="RefSeq" id="XP_018191108.1">
    <property type="nucleotide sequence ID" value="XM_018336859.1"/>
</dbReference>
<reference evidence="2 3" key="1">
    <citation type="journal article" date="2016" name="Fungal Biol.">
        <title>The genome of Xylona heveae provides a window into fungal endophytism.</title>
        <authorList>
            <person name="Gazis R."/>
            <person name="Kuo A."/>
            <person name="Riley R."/>
            <person name="LaButti K."/>
            <person name="Lipzen A."/>
            <person name="Lin J."/>
            <person name="Amirebrahimi M."/>
            <person name="Hesse C.N."/>
            <person name="Spatafora J.W."/>
            <person name="Henrissat B."/>
            <person name="Hainaut M."/>
            <person name="Grigoriev I.V."/>
            <person name="Hibbett D.S."/>
        </authorList>
    </citation>
    <scope>NUCLEOTIDE SEQUENCE [LARGE SCALE GENOMIC DNA]</scope>
    <source>
        <strain evidence="2 3">TC161</strain>
    </source>
</reference>
<keyword evidence="3" id="KW-1185">Reference proteome</keyword>
<feature type="compositionally biased region" description="Low complexity" evidence="1">
    <location>
        <begin position="391"/>
        <end position="402"/>
    </location>
</feature>
<feature type="compositionally biased region" description="Basic and acidic residues" evidence="1">
    <location>
        <begin position="612"/>
        <end position="650"/>
    </location>
</feature>
<feature type="compositionally biased region" description="Basic and acidic residues" evidence="1">
    <location>
        <begin position="199"/>
        <end position="237"/>
    </location>
</feature>
<feature type="compositionally biased region" description="Low complexity" evidence="1">
    <location>
        <begin position="550"/>
        <end position="586"/>
    </location>
</feature>
<feature type="compositionally biased region" description="Polar residues" evidence="1">
    <location>
        <begin position="180"/>
        <end position="197"/>
    </location>
</feature>
<gene>
    <name evidence="2" type="ORF">L228DRAFT_78683</name>
</gene>
<dbReference type="AlphaFoldDB" id="A0A165IYI7"/>
<name>A0A165IYI7_XYLHT</name>
<evidence type="ECO:0000313" key="2">
    <source>
        <dbReference type="EMBL" id="KZF25553.1"/>
    </source>
</evidence>
<feature type="compositionally biased region" description="Basic and acidic residues" evidence="1">
    <location>
        <begin position="474"/>
        <end position="495"/>
    </location>
</feature>